<proteinExistence type="predicted"/>
<dbReference type="OrthoDB" id="1148707at2"/>
<keyword evidence="2" id="KW-1185">Reference proteome</keyword>
<dbReference type="AlphaFoldDB" id="A0A2M9R4N8"/>
<organism evidence="1 2">
    <name type="scientific">Avrilella dinanensis</name>
    <dbReference type="NCBI Taxonomy" id="2008672"/>
    <lineage>
        <taxon>Bacteria</taxon>
        <taxon>Pseudomonadati</taxon>
        <taxon>Bacteroidota</taxon>
        <taxon>Flavobacteriia</taxon>
        <taxon>Flavobacteriales</taxon>
        <taxon>Flavobacteriaceae</taxon>
        <taxon>Avrilella</taxon>
    </lineage>
</organism>
<dbReference type="Proteomes" id="UP000231960">
    <property type="component" value="Unassembled WGS sequence"/>
</dbReference>
<comment type="caution">
    <text evidence="1">The sequence shown here is derived from an EMBL/GenBank/DDBJ whole genome shotgun (WGS) entry which is preliminary data.</text>
</comment>
<protein>
    <submittedName>
        <fullName evidence="1">Uncharacterized protein</fullName>
    </submittedName>
</protein>
<name>A0A2M9R4N8_9FLAO</name>
<dbReference type="EMBL" id="NIPO01000001">
    <property type="protein sequence ID" value="PJR03836.1"/>
    <property type="molecule type" value="Genomic_DNA"/>
</dbReference>
<dbReference type="PROSITE" id="PS51257">
    <property type="entry name" value="PROKAR_LIPOPROTEIN"/>
    <property type="match status" value="1"/>
</dbReference>
<accession>A0A2M9R4N8</accession>
<sequence length="210" mass="24562">MKNRLFVMILGGLLFASCQKEMKISRSDYSVTTEINDFSPVYIDKDENGEVIVNQGGRIGNTHWILTVNRELSLEEIAPALQELTYRKFQKESNHEDTKDIYFVYSDTLNKQNAFVKLPFKGVFVEAPPMIEPTEEYFRLVDLHQVNGLQYFKHKLSTRIEIWKSINEGDYEGILIDFSEKITVEEFVNILIEFDKLNISDKVNEYTHIY</sequence>
<gene>
    <name evidence="1" type="ORF">CDL10_04345</name>
</gene>
<dbReference type="RefSeq" id="WP_100677404.1">
    <property type="nucleotide sequence ID" value="NZ_NIPO01000001.1"/>
</dbReference>
<evidence type="ECO:0000313" key="2">
    <source>
        <dbReference type="Proteomes" id="UP000231960"/>
    </source>
</evidence>
<evidence type="ECO:0000313" key="1">
    <source>
        <dbReference type="EMBL" id="PJR03836.1"/>
    </source>
</evidence>
<reference evidence="1 2" key="1">
    <citation type="submission" date="2017-06" db="EMBL/GenBank/DDBJ databases">
        <title>Description of Avrilella dinanensis gen. nov. sp. nov.</title>
        <authorList>
            <person name="Leyer C."/>
            <person name="Sassi M."/>
            <person name="Minet J."/>
            <person name="Kayal S."/>
            <person name="Cattoir V."/>
        </authorList>
    </citation>
    <scope>NUCLEOTIDE SEQUENCE [LARGE SCALE GENOMIC DNA]</scope>
    <source>
        <strain evidence="1 2">UR159</strain>
    </source>
</reference>